<proteinExistence type="predicted"/>
<keyword evidence="3" id="KW-1185">Reference proteome</keyword>
<comment type="caution">
    <text evidence="2">The sequence shown here is derived from an EMBL/GenBank/DDBJ whole genome shotgun (WGS) entry which is preliminary data.</text>
</comment>
<dbReference type="EMBL" id="JARIHO010000039">
    <property type="protein sequence ID" value="KAJ7328286.1"/>
    <property type="molecule type" value="Genomic_DNA"/>
</dbReference>
<organism evidence="2 3">
    <name type="scientific">Mycena albidolilacea</name>
    <dbReference type="NCBI Taxonomy" id="1033008"/>
    <lineage>
        <taxon>Eukaryota</taxon>
        <taxon>Fungi</taxon>
        <taxon>Dikarya</taxon>
        <taxon>Basidiomycota</taxon>
        <taxon>Agaricomycotina</taxon>
        <taxon>Agaricomycetes</taxon>
        <taxon>Agaricomycetidae</taxon>
        <taxon>Agaricales</taxon>
        <taxon>Marasmiineae</taxon>
        <taxon>Mycenaceae</taxon>
        <taxon>Mycena</taxon>
    </lineage>
</organism>
<feature type="region of interest" description="Disordered" evidence="1">
    <location>
        <begin position="69"/>
        <end position="88"/>
    </location>
</feature>
<name>A0AAD6ZLF0_9AGAR</name>
<evidence type="ECO:0000313" key="3">
    <source>
        <dbReference type="Proteomes" id="UP001218218"/>
    </source>
</evidence>
<dbReference type="AlphaFoldDB" id="A0AAD6ZLF0"/>
<accession>A0AAD6ZLF0</accession>
<dbReference type="Proteomes" id="UP001218218">
    <property type="component" value="Unassembled WGS sequence"/>
</dbReference>
<sequence length="344" mass="37638">MKTMTATCTGRSFPASTIIQWAPNAQRCSGRRAIHVCALIDMRILSHFTSGAYFSPILIADVLIPGQPTRGRPGSSLPPSGAPPRRPLSSSLVRPCIYLHRVHPAPVPYPVRRSYWSLSSVVLPLSAYPQFIEPNLPAASGRPRRTGSSSALQRWCLTTAMATNGGSPNWSTSPRFAATPLPACNGYAGLIRVLLAIHRALSVCVRGRAAFVLPSFTEPRLIVILFIYQLTLYLEGFRRWTTMQHGEGVRRQSVDDVFSAFLFQCLRCSPSSFVKWFLAYGGSVDIADSDGMAVRYMATRQKSLIPGLAALIAASDRERKKAGDGGGICAPFGREAHETMKYYD</sequence>
<gene>
    <name evidence="2" type="ORF">DFH08DRAFT_967428</name>
</gene>
<feature type="compositionally biased region" description="Low complexity" evidence="1">
    <location>
        <begin position="70"/>
        <end position="79"/>
    </location>
</feature>
<evidence type="ECO:0000256" key="1">
    <source>
        <dbReference type="SAM" id="MobiDB-lite"/>
    </source>
</evidence>
<evidence type="ECO:0000313" key="2">
    <source>
        <dbReference type="EMBL" id="KAJ7328286.1"/>
    </source>
</evidence>
<reference evidence="2" key="1">
    <citation type="submission" date="2023-03" db="EMBL/GenBank/DDBJ databases">
        <title>Massive genome expansion in bonnet fungi (Mycena s.s.) driven by repeated elements and novel gene families across ecological guilds.</title>
        <authorList>
            <consortium name="Lawrence Berkeley National Laboratory"/>
            <person name="Harder C.B."/>
            <person name="Miyauchi S."/>
            <person name="Viragh M."/>
            <person name="Kuo A."/>
            <person name="Thoen E."/>
            <person name="Andreopoulos B."/>
            <person name="Lu D."/>
            <person name="Skrede I."/>
            <person name="Drula E."/>
            <person name="Henrissat B."/>
            <person name="Morin E."/>
            <person name="Kohler A."/>
            <person name="Barry K."/>
            <person name="LaButti K."/>
            <person name="Morin E."/>
            <person name="Salamov A."/>
            <person name="Lipzen A."/>
            <person name="Mereny Z."/>
            <person name="Hegedus B."/>
            <person name="Baldrian P."/>
            <person name="Stursova M."/>
            <person name="Weitz H."/>
            <person name="Taylor A."/>
            <person name="Grigoriev I.V."/>
            <person name="Nagy L.G."/>
            <person name="Martin F."/>
            <person name="Kauserud H."/>
        </authorList>
    </citation>
    <scope>NUCLEOTIDE SEQUENCE</scope>
    <source>
        <strain evidence="2">CBHHK002</strain>
    </source>
</reference>
<protein>
    <submittedName>
        <fullName evidence="2">Uncharacterized protein</fullName>
    </submittedName>
</protein>